<dbReference type="Proteomes" id="UP000029629">
    <property type="component" value="Unassembled WGS sequence"/>
</dbReference>
<gene>
    <name evidence="1" type="primary">anmK</name>
    <name evidence="2" type="ORF">HMPREF2130_03775</name>
</gene>
<dbReference type="UniPathway" id="UPA00343"/>
<comment type="catalytic activity">
    <reaction evidence="1">
        <text>1,6-anhydro-N-acetyl-beta-muramate + ATP + H2O = N-acetyl-D-muramate 6-phosphate + ADP + H(+)</text>
        <dbReference type="Rhea" id="RHEA:24952"/>
        <dbReference type="ChEBI" id="CHEBI:15377"/>
        <dbReference type="ChEBI" id="CHEBI:15378"/>
        <dbReference type="ChEBI" id="CHEBI:30616"/>
        <dbReference type="ChEBI" id="CHEBI:58690"/>
        <dbReference type="ChEBI" id="CHEBI:58722"/>
        <dbReference type="ChEBI" id="CHEBI:456216"/>
        <dbReference type="EC" id="2.7.1.170"/>
    </reaction>
</comment>
<proteinExistence type="inferred from homology"/>
<dbReference type="eggNOG" id="COG2377">
    <property type="taxonomic scope" value="Bacteria"/>
</dbReference>
<name>A0A095Z9I7_9BURK</name>
<dbReference type="PANTHER" id="PTHR30605:SF0">
    <property type="entry name" value="ANHYDRO-N-ACETYLMURAMIC ACID KINASE"/>
    <property type="match status" value="1"/>
</dbReference>
<dbReference type="GO" id="GO:0005524">
    <property type="term" value="F:ATP binding"/>
    <property type="evidence" value="ECO:0007669"/>
    <property type="project" value="UniProtKB-UniRule"/>
</dbReference>
<dbReference type="GO" id="GO:0006040">
    <property type="term" value="P:amino sugar metabolic process"/>
    <property type="evidence" value="ECO:0007669"/>
    <property type="project" value="InterPro"/>
</dbReference>
<dbReference type="OrthoDB" id="9763949at2"/>
<organism evidence="2 3">
    <name type="scientific">Oligella urethralis DNF00040</name>
    <dbReference type="NCBI Taxonomy" id="1401065"/>
    <lineage>
        <taxon>Bacteria</taxon>
        <taxon>Pseudomonadati</taxon>
        <taxon>Pseudomonadota</taxon>
        <taxon>Betaproteobacteria</taxon>
        <taxon>Burkholderiales</taxon>
        <taxon>Alcaligenaceae</taxon>
        <taxon>Oligella</taxon>
    </lineage>
</organism>
<keyword evidence="3" id="KW-1185">Reference proteome</keyword>
<dbReference type="EC" id="2.7.1.170" evidence="1"/>
<evidence type="ECO:0000313" key="3">
    <source>
        <dbReference type="Proteomes" id="UP000029629"/>
    </source>
</evidence>
<dbReference type="GO" id="GO:0009254">
    <property type="term" value="P:peptidoglycan turnover"/>
    <property type="evidence" value="ECO:0007669"/>
    <property type="project" value="UniProtKB-UniRule"/>
</dbReference>
<dbReference type="Gene3D" id="3.30.420.40">
    <property type="match status" value="2"/>
</dbReference>
<keyword evidence="1" id="KW-0119">Carbohydrate metabolism</keyword>
<dbReference type="UniPathway" id="UPA00544"/>
<dbReference type="Pfam" id="PF03702">
    <property type="entry name" value="AnmK"/>
    <property type="match status" value="1"/>
</dbReference>
<comment type="pathway">
    <text evidence="1">Amino-sugar metabolism; 1,6-anhydro-N-acetylmuramate degradation.</text>
</comment>
<comment type="pathway">
    <text evidence="1">Cell wall biogenesis; peptidoglycan recycling.</text>
</comment>
<sequence>MNRQSSYFIGIMSGTSTDGVDASLIRIEPTAEQTVQLINTSSIDIPLSLREIILRLNQSGPDELRVAAEVSLELARLYAEVTQTILLENGLVAEEINALGIHGQTVRHRPEHGYSIQLNAPALVAELTGIDVIADFRSRDIAAGGQGAPLIPAFHHAIFHDKHKARALLNIGGISNLSLLHPAQATTGFDCGPGNMLLDYWCQKHLGQRFDKDGRWAAQGEINQAMLSFFLSSEAWLQAAPPKSTGRDLFNGTWLEQKLATFFELNPTVHSYKAEDIQATLTAFTVSCIVDSLTRYASDTEELIVFGGGAANPEIMRQLARALPYTVLRSDALGIATQAMESTAFAWLAWAFRERLPVCTPEMTGARHASVAGSLYPA</sequence>
<dbReference type="HAMAP" id="MF_01270">
    <property type="entry name" value="AnhMurNAc_kinase"/>
    <property type="match status" value="1"/>
</dbReference>
<keyword evidence="1 2" id="KW-0418">Kinase</keyword>
<dbReference type="GO" id="GO:0016301">
    <property type="term" value="F:kinase activity"/>
    <property type="evidence" value="ECO:0007669"/>
    <property type="project" value="UniProtKB-KW"/>
</dbReference>
<keyword evidence="1" id="KW-0808">Transferase</keyword>
<dbReference type="RefSeq" id="WP_036558232.1">
    <property type="nucleotide sequence ID" value="NZ_JRNI01000014.1"/>
</dbReference>
<dbReference type="EMBL" id="JRNI01000014">
    <property type="protein sequence ID" value="KGF31435.1"/>
    <property type="molecule type" value="Genomic_DNA"/>
</dbReference>
<dbReference type="GO" id="GO:0097175">
    <property type="term" value="P:1,6-anhydro-N-acetyl-beta-muramic acid catabolic process"/>
    <property type="evidence" value="ECO:0007669"/>
    <property type="project" value="UniProtKB-UniRule"/>
</dbReference>
<dbReference type="PANTHER" id="PTHR30605">
    <property type="entry name" value="ANHYDRO-N-ACETYLMURAMIC ACID KINASE"/>
    <property type="match status" value="1"/>
</dbReference>
<dbReference type="CDD" id="cd24050">
    <property type="entry name" value="ASKHA_NBD_ANMK"/>
    <property type="match status" value="1"/>
</dbReference>
<dbReference type="InterPro" id="IPR005338">
    <property type="entry name" value="Anhydro_N_Ac-Mur_kinase"/>
</dbReference>
<accession>A0A095Z9I7</accession>
<evidence type="ECO:0000313" key="2">
    <source>
        <dbReference type="EMBL" id="KGF31435.1"/>
    </source>
</evidence>
<dbReference type="GO" id="GO:0016773">
    <property type="term" value="F:phosphotransferase activity, alcohol group as acceptor"/>
    <property type="evidence" value="ECO:0007669"/>
    <property type="project" value="UniProtKB-UniRule"/>
</dbReference>
<comment type="caution">
    <text evidence="2">The sequence shown here is derived from an EMBL/GenBank/DDBJ whole genome shotgun (WGS) entry which is preliminary data.</text>
</comment>
<dbReference type="InterPro" id="IPR043129">
    <property type="entry name" value="ATPase_NBD"/>
</dbReference>
<dbReference type="NCBIfam" id="NF007139">
    <property type="entry name" value="PRK09585.1-3"/>
    <property type="match status" value="1"/>
</dbReference>
<comment type="function">
    <text evidence="1">Catalyzes the specific phosphorylation of 1,6-anhydro-N-acetylmuramic acid (anhMurNAc) with the simultaneous cleavage of the 1,6-anhydro ring, generating MurNAc-6-P. Is required for the utilization of anhMurNAc either imported from the medium or derived from its own cell wall murein, and thus plays a role in cell wall recycling.</text>
</comment>
<feature type="binding site" evidence="1">
    <location>
        <begin position="14"/>
        <end position="21"/>
    </location>
    <ligand>
        <name>ATP</name>
        <dbReference type="ChEBI" id="CHEBI:30616"/>
    </ligand>
</feature>
<dbReference type="SUPFAM" id="SSF53067">
    <property type="entry name" value="Actin-like ATPase domain"/>
    <property type="match status" value="1"/>
</dbReference>
<comment type="similarity">
    <text evidence="1">Belongs to the anhydro-N-acetylmuramic acid kinase family.</text>
</comment>
<dbReference type="AlphaFoldDB" id="A0A095Z9I7"/>
<keyword evidence="1" id="KW-0067">ATP-binding</keyword>
<keyword evidence="1" id="KW-0547">Nucleotide-binding</keyword>
<evidence type="ECO:0000256" key="1">
    <source>
        <dbReference type="HAMAP-Rule" id="MF_01270"/>
    </source>
</evidence>
<reference evidence="2 3" key="1">
    <citation type="submission" date="2014-07" db="EMBL/GenBank/DDBJ databases">
        <authorList>
            <person name="McCorrison J."/>
            <person name="Sanka R."/>
            <person name="Torralba M."/>
            <person name="Gillis M."/>
            <person name="Haft D.H."/>
            <person name="Methe B."/>
            <person name="Sutton G."/>
            <person name="Nelson K.E."/>
        </authorList>
    </citation>
    <scope>NUCLEOTIDE SEQUENCE [LARGE SCALE GENOMIC DNA]</scope>
    <source>
        <strain evidence="2 3">DNF00040</strain>
    </source>
</reference>
<protein>
    <recommendedName>
        <fullName evidence="1">Anhydro-N-acetylmuramic acid kinase</fullName>
        <ecNumber evidence="1">2.7.1.170</ecNumber>
    </recommendedName>
    <alternativeName>
        <fullName evidence="1">AnhMurNAc kinase</fullName>
    </alternativeName>
</protein>